<dbReference type="PANTHER" id="PTHR23131">
    <property type="entry name" value="ENDORIBONUCLEASE LACTB2"/>
    <property type="match status" value="1"/>
</dbReference>
<evidence type="ECO:0000256" key="4">
    <source>
        <dbReference type="ARBA" id="ARBA00022833"/>
    </source>
</evidence>
<dbReference type="EMBL" id="OU892280">
    <property type="protein sequence ID" value="CAH1130260.1"/>
    <property type="molecule type" value="Genomic_DNA"/>
</dbReference>
<dbReference type="AlphaFoldDB" id="A0A9P0GPX1"/>
<keyword evidence="4" id="KW-0862">Zinc</keyword>
<accession>A0A9P0GPX1</accession>
<organism evidence="7 8">
    <name type="scientific">Ceutorhynchus assimilis</name>
    <name type="common">cabbage seed weevil</name>
    <dbReference type="NCBI Taxonomy" id="467358"/>
    <lineage>
        <taxon>Eukaryota</taxon>
        <taxon>Metazoa</taxon>
        <taxon>Ecdysozoa</taxon>
        <taxon>Arthropoda</taxon>
        <taxon>Hexapoda</taxon>
        <taxon>Insecta</taxon>
        <taxon>Pterygota</taxon>
        <taxon>Neoptera</taxon>
        <taxon>Endopterygota</taxon>
        <taxon>Coleoptera</taxon>
        <taxon>Polyphaga</taxon>
        <taxon>Cucujiformia</taxon>
        <taxon>Curculionidae</taxon>
        <taxon>Ceutorhynchinae</taxon>
        <taxon>Ceutorhynchus</taxon>
    </lineage>
</organism>
<dbReference type="FunFam" id="3.60.15.10:FF:000017">
    <property type="entry name" value="Lactamase beta 2"/>
    <property type="match status" value="1"/>
</dbReference>
<comment type="similarity">
    <text evidence="1">Belongs to the metallo-beta-lactamase superfamily. Glyoxalase II family.</text>
</comment>
<keyword evidence="2" id="KW-0479">Metal-binding</keyword>
<dbReference type="OrthoDB" id="17458at2759"/>
<protein>
    <recommendedName>
        <fullName evidence="5">Beta-lactamase-like protein 2 homolog</fullName>
    </recommendedName>
</protein>
<dbReference type="InterPro" id="IPR036866">
    <property type="entry name" value="RibonucZ/Hydroxyglut_hydro"/>
</dbReference>
<dbReference type="InterPro" id="IPR001279">
    <property type="entry name" value="Metallo-B-lactamas"/>
</dbReference>
<reference evidence="7" key="1">
    <citation type="submission" date="2022-01" db="EMBL/GenBank/DDBJ databases">
        <authorList>
            <person name="King R."/>
        </authorList>
    </citation>
    <scope>NUCLEOTIDE SEQUENCE</scope>
</reference>
<dbReference type="GO" id="GO:0004521">
    <property type="term" value="F:RNA endonuclease activity"/>
    <property type="evidence" value="ECO:0007669"/>
    <property type="project" value="TreeGrafter"/>
</dbReference>
<evidence type="ECO:0000256" key="5">
    <source>
        <dbReference type="ARBA" id="ARBA00069358"/>
    </source>
</evidence>
<dbReference type="InterPro" id="IPR050662">
    <property type="entry name" value="Sec-metab_biosynth-thioest"/>
</dbReference>
<dbReference type="GO" id="GO:0005759">
    <property type="term" value="C:mitochondrial matrix"/>
    <property type="evidence" value="ECO:0007669"/>
    <property type="project" value="TreeGrafter"/>
</dbReference>
<keyword evidence="8" id="KW-1185">Reference proteome</keyword>
<dbReference type="PANTHER" id="PTHR23131:SF0">
    <property type="entry name" value="ENDORIBONUCLEASE LACTB2"/>
    <property type="match status" value="1"/>
</dbReference>
<dbReference type="InterPro" id="IPR047921">
    <property type="entry name" value="LACTB2-like_MBL-fold"/>
</dbReference>
<dbReference type="Pfam" id="PF17778">
    <property type="entry name" value="WHD_BLACT"/>
    <property type="match status" value="1"/>
</dbReference>
<name>A0A9P0GPX1_9CUCU</name>
<dbReference type="Pfam" id="PF00753">
    <property type="entry name" value="Lactamase_B"/>
    <property type="match status" value="1"/>
</dbReference>
<feature type="domain" description="Metallo-beta-lactamase" evidence="6">
    <location>
        <begin position="42"/>
        <end position="204"/>
    </location>
</feature>
<dbReference type="SMART" id="SM00849">
    <property type="entry name" value="Lactamase_B"/>
    <property type="match status" value="1"/>
</dbReference>
<keyword evidence="3" id="KW-0378">Hydrolase</keyword>
<proteinExistence type="inferred from homology"/>
<evidence type="ECO:0000313" key="8">
    <source>
        <dbReference type="Proteomes" id="UP001152799"/>
    </source>
</evidence>
<dbReference type="InterPro" id="IPR041516">
    <property type="entry name" value="LACTB2_WH"/>
</dbReference>
<dbReference type="SUPFAM" id="SSF56281">
    <property type="entry name" value="Metallo-hydrolase/oxidoreductase"/>
    <property type="match status" value="1"/>
</dbReference>
<evidence type="ECO:0000256" key="2">
    <source>
        <dbReference type="ARBA" id="ARBA00022723"/>
    </source>
</evidence>
<evidence type="ECO:0000259" key="6">
    <source>
        <dbReference type="SMART" id="SM00849"/>
    </source>
</evidence>
<dbReference type="GO" id="GO:0031123">
    <property type="term" value="P:RNA 3'-end processing"/>
    <property type="evidence" value="ECO:0007669"/>
    <property type="project" value="UniProtKB-ARBA"/>
</dbReference>
<dbReference type="GO" id="GO:0046872">
    <property type="term" value="F:metal ion binding"/>
    <property type="evidence" value="ECO:0007669"/>
    <property type="project" value="UniProtKB-KW"/>
</dbReference>
<dbReference type="GO" id="GO:0016787">
    <property type="term" value="F:hydrolase activity"/>
    <property type="evidence" value="ECO:0007669"/>
    <property type="project" value="UniProtKB-KW"/>
</dbReference>
<dbReference type="Gene3D" id="1.10.10.10">
    <property type="entry name" value="Winged helix-like DNA-binding domain superfamily/Winged helix DNA-binding domain"/>
    <property type="match status" value="1"/>
</dbReference>
<evidence type="ECO:0000313" key="7">
    <source>
        <dbReference type="EMBL" id="CAH1130260.1"/>
    </source>
</evidence>
<dbReference type="CDD" id="cd07722">
    <property type="entry name" value="LACTB2-like_MBL-fold"/>
    <property type="match status" value="1"/>
</dbReference>
<dbReference type="InterPro" id="IPR036388">
    <property type="entry name" value="WH-like_DNA-bd_sf"/>
</dbReference>
<evidence type="ECO:0000256" key="1">
    <source>
        <dbReference type="ARBA" id="ARBA00006759"/>
    </source>
</evidence>
<evidence type="ECO:0000256" key="3">
    <source>
        <dbReference type="ARBA" id="ARBA00022801"/>
    </source>
</evidence>
<dbReference type="Gene3D" id="3.60.15.10">
    <property type="entry name" value="Ribonuclease Z/Hydroxyacylglutathione hydrolase-like"/>
    <property type="match status" value="1"/>
</dbReference>
<dbReference type="GO" id="GO:0003727">
    <property type="term" value="F:single-stranded RNA binding"/>
    <property type="evidence" value="ECO:0007669"/>
    <property type="project" value="TreeGrafter"/>
</dbReference>
<gene>
    <name evidence="7" type="ORF">CEUTPL_LOCUS8896</name>
</gene>
<dbReference type="Proteomes" id="UP001152799">
    <property type="component" value="Chromosome 4"/>
</dbReference>
<sequence length="294" mass="33617">MISLVLTRFYKKMASVIPAVTKISSRVTRVLGCNPSLMTLQGTNTYIVGTGKRRILIDTGDSDVPQYINHLRSVLKYENIDLAHIFLTHWHHDHVGGLNDIMEDLPEFTENCEVWKFPCKEDNNVYNAFKDNQEFSVEGATLRVLHTPGHTTDHVVLHLLEDNALFSGDCILGEGTAVFEDLFDYMESLRTILNAKPAVIYPGHGNIINNASEKIQFYLNHRLEREQQIMDILSNNCQRTFTGNDLVEMIYIGLPKQLFKAAECNVNHHLQKLLKEDKVVQVNGMWQFKEELIC</sequence>